<proteinExistence type="predicted"/>
<evidence type="ECO:0000313" key="2">
    <source>
        <dbReference type="Proteomes" id="UP001501803"/>
    </source>
</evidence>
<name>A0ABP7K475_9MICO</name>
<dbReference type="RefSeq" id="WP_345062089.1">
    <property type="nucleotide sequence ID" value="NZ_BAABCN010000002.1"/>
</dbReference>
<sequence>MSLHAVTTPDFMPVLSRGKHRTPRGGGCFMEFASYLAGESWSDHPACTHPQLASLARMTNDCTSDAARSKLAVLIPSVIGLNGDDPRVALLVALRAATSALPVANMERQRALAVGILTCEHALLKLEGRPLPGVPEQIRAAFDLAPDTEPWAHRFIADAGTFARAKFTSRTADSIVRTAVQGIAEACDPDTDGRLNRLLAAAIDDCAAVLATPAPQPAKTHSRV</sequence>
<keyword evidence="2" id="KW-1185">Reference proteome</keyword>
<evidence type="ECO:0008006" key="3">
    <source>
        <dbReference type="Google" id="ProtNLM"/>
    </source>
</evidence>
<reference evidence="2" key="1">
    <citation type="journal article" date="2019" name="Int. J. Syst. Evol. Microbiol.">
        <title>The Global Catalogue of Microorganisms (GCM) 10K type strain sequencing project: providing services to taxonomists for standard genome sequencing and annotation.</title>
        <authorList>
            <consortium name="The Broad Institute Genomics Platform"/>
            <consortium name="The Broad Institute Genome Sequencing Center for Infectious Disease"/>
            <person name="Wu L."/>
            <person name="Ma J."/>
        </authorList>
    </citation>
    <scope>NUCLEOTIDE SEQUENCE [LARGE SCALE GENOMIC DNA]</scope>
    <source>
        <strain evidence="2">JCM 17021</strain>
    </source>
</reference>
<dbReference type="Proteomes" id="UP001501803">
    <property type="component" value="Unassembled WGS sequence"/>
</dbReference>
<accession>A0ABP7K475</accession>
<evidence type="ECO:0000313" key="1">
    <source>
        <dbReference type="EMBL" id="GAA3864815.1"/>
    </source>
</evidence>
<gene>
    <name evidence="1" type="ORF">GCM10022381_05790</name>
</gene>
<organism evidence="1 2">
    <name type="scientific">Leifsonia kafniensis</name>
    <dbReference type="NCBI Taxonomy" id="475957"/>
    <lineage>
        <taxon>Bacteria</taxon>
        <taxon>Bacillati</taxon>
        <taxon>Actinomycetota</taxon>
        <taxon>Actinomycetes</taxon>
        <taxon>Micrococcales</taxon>
        <taxon>Microbacteriaceae</taxon>
        <taxon>Leifsonia</taxon>
    </lineage>
</organism>
<comment type="caution">
    <text evidence="1">The sequence shown here is derived from an EMBL/GenBank/DDBJ whole genome shotgun (WGS) entry which is preliminary data.</text>
</comment>
<protein>
    <recommendedName>
        <fullName evidence="3">DUF222 domain-containing protein</fullName>
    </recommendedName>
</protein>
<dbReference type="EMBL" id="BAABCN010000002">
    <property type="protein sequence ID" value="GAA3864815.1"/>
    <property type="molecule type" value="Genomic_DNA"/>
</dbReference>